<keyword evidence="1" id="KW-1133">Transmembrane helix</keyword>
<keyword evidence="1" id="KW-0812">Transmembrane</keyword>
<feature type="transmembrane region" description="Helical" evidence="1">
    <location>
        <begin position="320"/>
        <end position="343"/>
    </location>
</feature>
<protein>
    <recommendedName>
        <fullName evidence="2">Zinc-ribbon domain-containing protein</fullName>
    </recommendedName>
</protein>
<dbReference type="AlphaFoldDB" id="A0A1I6FQ98"/>
<dbReference type="RefSeq" id="WP_245759716.1">
    <property type="nucleotide sequence ID" value="NZ_FOYQ01000001.1"/>
</dbReference>
<proteinExistence type="predicted"/>
<evidence type="ECO:0000313" key="3">
    <source>
        <dbReference type="EMBL" id="SFR32096.1"/>
    </source>
</evidence>
<feature type="transmembrane region" description="Helical" evidence="1">
    <location>
        <begin position="349"/>
        <end position="367"/>
    </location>
</feature>
<keyword evidence="4" id="KW-1185">Reference proteome</keyword>
<dbReference type="Pfam" id="PF12412">
    <property type="entry name" value="DUF3667"/>
    <property type="match status" value="1"/>
</dbReference>
<feature type="transmembrane region" description="Helical" evidence="1">
    <location>
        <begin position="379"/>
        <end position="402"/>
    </location>
</feature>
<dbReference type="EMBL" id="FOYQ01000001">
    <property type="protein sequence ID" value="SFR32096.1"/>
    <property type="molecule type" value="Genomic_DNA"/>
</dbReference>
<dbReference type="InterPro" id="IPR026870">
    <property type="entry name" value="Zinc_ribbon_dom"/>
</dbReference>
<dbReference type="InterPro" id="IPR022134">
    <property type="entry name" value="DUF3667"/>
</dbReference>
<reference evidence="3 4" key="1">
    <citation type="submission" date="2016-10" db="EMBL/GenBank/DDBJ databases">
        <authorList>
            <person name="de Groot N.N."/>
        </authorList>
    </citation>
    <scope>NUCLEOTIDE SEQUENCE [LARGE SCALE GENOMIC DNA]</scope>
    <source>
        <strain evidence="3 4">DSM 21019</strain>
    </source>
</reference>
<evidence type="ECO:0000256" key="1">
    <source>
        <dbReference type="SAM" id="Phobius"/>
    </source>
</evidence>
<organism evidence="3 4">
    <name type="scientific">Robiginitalea myxolifaciens</name>
    <dbReference type="NCBI Taxonomy" id="400055"/>
    <lineage>
        <taxon>Bacteria</taxon>
        <taxon>Pseudomonadati</taxon>
        <taxon>Bacteroidota</taxon>
        <taxon>Flavobacteriia</taxon>
        <taxon>Flavobacteriales</taxon>
        <taxon>Flavobacteriaceae</taxon>
        <taxon>Robiginitalea</taxon>
    </lineage>
</organism>
<keyword evidence="1" id="KW-0472">Membrane</keyword>
<dbReference type="STRING" id="400055.SAMN04490243_0424"/>
<gene>
    <name evidence="3" type="ORF">SAMN04490243_0424</name>
</gene>
<evidence type="ECO:0000313" key="4">
    <source>
        <dbReference type="Proteomes" id="UP000199534"/>
    </source>
</evidence>
<dbReference type="Pfam" id="PF13240">
    <property type="entry name" value="Zn_Ribbon_1"/>
    <property type="match status" value="1"/>
</dbReference>
<name>A0A1I6FQ98_9FLAO</name>
<accession>A0A1I6FQ98</accession>
<sequence length="404" mass="46572">MSDQEFMDQQEISDDQKIRDEQVALENKPVRKASRYQLKFRGTECLNCGHPLDLSDRFCPQCGQANSVKKLGMKDFVEEFFGSIIDYDSRLIRTMSALVLRPGRITLDYVKGRRISYTNPFRFLLSLAVIYFLLLSIGGDFGELDRLNLDDKVSTAESDFTFTLENTDNLPEEIPAEARAVMDSLGRKDSLNLIQQYAAEQRRKDSLLIANPKAYFDQVEGGMLGRLSTKAKAFYNLTHKDTIYTFEEATEKYKLEDTGENKVSFGLAKSLTRALKQPGNFLDDLIAKLPFATFFFLPVFAVFVYLVYIRKNYTYTDNLVFCFHNQALFFILLIVSFLIDSIFGIDSAWFFLLAFCIYLYKAMRNFYKQGRFKTILKYLFLNTVFVILAWVSAITLLLASVFTY</sequence>
<dbReference type="Proteomes" id="UP000199534">
    <property type="component" value="Unassembled WGS sequence"/>
</dbReference>
<feature type="domain" description="Zinc-ribbon" evidence="2">
    <location>
        <begin position="45"/>
        <end position="64"/>
    </location>
</feature>
<evidence type="ECO:0000259" key="2">
    <source>
        <dbReference type="Pfam" id="PF13240"/>
    </source>
</evidence>
<feature type="transmembrane region" description="Helical" evidence="1">
    <location>
        <begin position="285"/>
        <end position="308"/>
    </location>
</feature>
<feature type="transmembrane region" description="Helical" evidence="1">
    <location>
        <begin position="121"/>
        <end position="139"/>
    </location>
</feature>